<dbReference type="InterPro" id="IPR000551">
    <property type="entry name" value="MerR-type_HTH_dom"/>
</dbReference>
<feature type="coiled-coil region" evidence="5">
    <location>
        <begin position="65"/>
        <end position="92"/>
    </location>
</feature>
<dbReference type="CDD" id="cd01106">
    <property type="entry name" value="HTH_TipAL-Mta"/>
    <property type="match status" value="1"/>
</dbReference>
<keyword evidence="1" id="KW-0678">Repressor</keyword>
<feature type="domain" description="HTH merR-type" evidence="6">
    <location>
        <begin position="1"/>
        <end position="71"/>
    </location>
</feature>
<dbReference type="Gene3D" id="1.10.490.50">
    <property type="entry name" value="Antibiotic binding domain of TipA-like multidrug resistance regulators"/>
    <property type="match status" value="1"/>
</dbReference>
<dbReference type="SUPFAM" id="SSF89082">
    <property type="entry name" value="Antibiotic binding domain of TipA-like multidrug resistance regulators"/>
    <property type="match status" value="1"/>
</dbReference>
<dbReference type="EMBL" id="CACRUO010000032">
    <property type="protein sequence ID" value="VYU14338.1"/>
    <property type="molecule type" value="Genomic_DNA"/>
</dbReference>
<dbReference type="PROSITE" id="PS50937">
    <property type="entry name" value="HTH_MERR_2"/>
    <property type="match status" value="1"/>
</dbReference>
<evidence type="ECO:0000259" key="6">
    <source>
        <dbReference type="PROSITE" id="PS50937"/>
    </source>
</evidence>
<name>A0A6N3CH26_STASI</name>
<dbReference type="GO" id="GO:0003677">
    <property type="term" value="F:DNA binding"/>
    <property type="evidence" value="ECO:0007669"/>
    <property type="project" value="UniProtKB-KW"/>
</dbReference>
<organism evidence="7">
    <name type="scientific">Staphylococcus simulans</name>
    <dbReference type="NCBI Taxonomy" id="1286"/>
    <lineage>
        <taxon>Bacteria</taxon>
        <taxon>Bacillati</taxon>
        <taxon>Bacillota</taxon>
        <taxon>Bacilli</taxon>
        <taxon>Bacillales</taxon>
        <taxon>Staphylococcaceae</taxon>
        <taxon>Staphylococcus</taxon>
    </lineage>
</organism>
<dbReference type="InterPro" id="IPR047057">
    <property type="entry name" value="MerR_fam"/>
</dbReference>
<dbReference type="InterPro" id="IPR009061">
    <property type="entry name" value="DNA-bd_dom_put_sf"/>
</dbReference>
<gene>
    <name evidence="7" type="primary">tipA_2</name>
    <name evidence="7" type="ORF">SSLFYP27_01526</name>
</gene>
<keyword evidence="2" id="KW-0805">Transcription regulation</keyword>
<keyword evidence="4" id="KW-0804">Transcription</keyword>
<evidence type="ECO:0000256" key="1">
    <source>
        <dbReference type="ARBA" id="ARBA00022491"/>
    </source>
</evidence>
<dbReference type="SMART" id="SM00422">
    <property type="entry name" value="HTH_MERR"/>
    <property type="match status" value="1"/>
</dbReference>
<proteinExistence type="predicted"/>
<keyword evidence="5" id="KW-0175">Coiled coil</keyword>
<accession>A0A6N3CH26</accession>
<dbReference type="RefSeq" id="WP_156666744.1">
    <property type="nucleotide sequence ID" value="NZ_CACRUO010000032.1"/>
</dbReference>
<protein>
    <submittedName>
        <fullName evidence="7">HTH-type transcriptional activator TipA</fullName>
    </submittedName>
</protein>
<dbReference type="SUPFAM" id="SSF46955">
    <property type="entry name" value="Putative DNA-binding domain"/>
    <property type="match status" value="1"/>
</dbReference>
<dbReference type="AlphaFoldDB" id="A0A6N3CH26"/>
<dbReference type="InterPro" id="IPR012925">
    <property type="entry name" value="TipAS_dom"/>
</dbReference>
<evidence type="ECO:0000256" key="2">
    <source>
        <dbReference type="ARBA" id="ARBA00023015"/>
    </source>
</evidence>
<dbReference type="PANTHER" id="PTHR30204">
    <property type="entry name" value="REDOX-CYCLING DRUG-SENSING TRANSCRIPTIONAL ACTIVATOR SOXR"/>
    <property type="match status" value="1"/>
</dbReference>
<evidence type="ECO:0000313" key="7">
    <source>
        <dbReference type="EMBL" id="VYU14338.1"/>
    </source>
</evidence>
<keyword evidence="3" id="KW-0238">DNA-binding</keyword>
<evidence type="ECO:0000256" key="5">
    <source>
        <dbReference type="SAM" id="Coils"/>
    </source>
</evidence>
<dbReference type="InterPro" id="IPR036244">
    <property type="entry name" value="TipA-like_antibiotic-bd"/>
</dbReference>
<dbReference type="Gene3D" id="1.10.1660.10">
    <property type="match status" value="1"/>
</dbReference>
<dbReference type="GO" id="GO:0003700">
    <property type="term" value="F:DNA-binding transcription factor activity"/>
    <property type="evidence" value="ECO:0007669"/>
    <property type="project" value="InterPro"/>
</dbReference>
<evidence type="ECO:0000256" key="3">
    <source>
        <dbReference type="ARBA" id="ARBA00023125"/>
    </source>
</evidence>
<dbReference type="Pfam" id="PF13411">
    <property type="entry name" value="MerR_1"/>
    <property type="match status" value="1"/>
</dbReference>
<dbReference type="PROSITE" id="PS00552">
    <property type="entry name" value="HTH_MERR_1"/>
    <property type="match status" value="1"/>
</dbReference>
<reference evidence="7" key="1">
    <citation type="submission" date="2019-11" db="EMBL/GenBank/DDBJ databases">
        <authorList>
            <person name="Feng L."/>
        </authorList>
    </citation>
    <scope>NUCLEOTIDE SEQUENCE</scope>
    <source>
        <strain evidence="7">SsimulansLFYP27</strain>
    </source>
</reference>
<sequence>MQYTVSELSELTGLSKRTLRYYDDIGLFKARRIKENDYRVYQSEDLDTLSIIMLLRRLDFPLSKIQQVLAQNTNTQQLLAEQKRQLLEKQQEIQSLIQWINKIEQEEVMMPDKEKFEVFKQKEITDNREQYGEEVIERYGEEALDKAEHHLSHLSELEYEQAQQQEQIIKEKLNQLLEHNQIDVQGSDAEAVFNAHRQWLKLMSGQYSEGYHQAMAELYITDDRFKKYYDDLVGKQDAAECLSQIIKAYTE</sequence>
<evidence type="ECO:0000256" key="4">
    <source>
        <dbReference type="ARBA" id="ARBA00023163"/>
    </source>
</evidence>
<dbReference type="Pfam" id="PF07739">
    <property type="entry name" value="TipAS"/>
    <property type="match status" value="1"/>
</dbReference>
<dbReference type="PANTHER" id="PTHR30204:SF69">
    <property type="entry name" value="MERR-FAMILY TRANSCRIPTIONAL REGULATOR"/>
    <property type="match status" value="1"/>
</dbReference>